<reference evidence="1" key="1">
    <citation type="submission" date="2023-01" db="EMBL/GenBank/DDBJ databases">
        <title>Colletotrichum chrysophilum M932 genome sequence.</title>
        <authorList>
            <person name="Baroncelli R."/>
        </authorList>
    </citation>
    <scope>NUCLEOTIDE SEQUENCE</scope>
    <source>
        <strain evidence="1">M932</strain>
    </source>
</reference>
<gene>
    <name evidence="1" type="ORF">CCHR01_05022</name>
</gene>
<proteinExistence type="predicted"/>
<comment type="caution">
    <text evidence="1">The sequence shown here is derived from an EMBL/GenBank/DDBJ whole genome shotgun (WGS) entry which is preliminary data.</text>
</comment>
<sequence length="120" mass="13478">MDVVRHTHIFTPPFWPGNQVLAKFPLLLTTSHLSTAAQYGYAPQDIPPVTVSFAQPRKGPPFRCSLVYPRLSIRTPCQAMPGHAMPWGPWGPWLGPSPARPPDPRNHWGHWALLLYSFST</sequence>
<protein>
    <submittedName>
        <fullName evidence="1">Uncharacterized protein</fullName>
    </submittedName>
</protein>
<dbReference type="EMBL" id="JAQOWY010000077">
    <property type="protein sequence ID" value="KAK1852300.1"/>
    <property type="molecule type" value="Genomic_DNA"/>
</dbReference>
<keyword evidence="2" id="KW-1185">Reference proteome</keyword>
<dbReference type="AlphaFoldDB" id="A0AAD9EKZ2"/>
<dbReference type="Proteomes" id="UP001243330">
    <property type="component" value="Unassembled WGS sequence"/>
</dbReference>
<organism evidence="1 2">
    <name type="scientific">Colletotrichum chrysophilum</name>
    <dbReference type="NCBI Taxonomy" id="1836956"/>
    <lineage>
        <taxon>Eukaryota</taxon>
        <taxon>Fungi</taxon>
        <taxon>Dikarya</taxon>
        <taxon>Ascomycota</taxon>
        <taxon>Pezizomycotina</taxon>
        <taxon>Sordariomycetes</taxon>
        <taxon>Hypocreomycetidae</taxon>
        <taxon>Glomerellales</taxon>
        <taxon>Glomerellaceae</taxon>
        <taxon>Colletotrichum</taxon>
        <taxon>Colletotrichum gloeosporioides species complex</taxon>
    </lineage>
</organism>
<evidence type="ECO:0000313" key="1">
    <source>
        <dbReference type="EMBL" id="KAK1852300.1"/>
    </source>
</evidence>
<accession>A0AAD9EKZ2</accession>
<name>A0AAD9EKZ2_9PEZI</name>
<evidence type="ECO:0000313" key="2">
    <source>
        <dbReference type="Proteomes" id="UP001243330"/>
    </source>
</evidence>